<accession>A0ABY4KGB2</accession>
<gene>
    <name evidence="1" type="ORF">M0M57_03195</name>
</gene>
<organism evidence="1 2">
    <name type="scientific">Flavobacterium azooxidireducens</name>
    <dbReference type="NCBI Taxonomy" id="1871076"/>
    <lineage>
        <taxon>Bacteria</taxon>
        <taxon>Pseudomonadati</taxon>
        <taxon>Bacteroidota</taxon>
        <taxon>Flavobacteriia</taxon>
        <taxon>Flavobacteriales</taxon>
        <taxon>Flavobacteriaceae</taxon>
        <taxon>Flavobacterium</taxon>
    </lineage>
</organism>
<name>A0ABY4KGB2_9FLAO</name>
<evidence type="ECO:0000313" key="1">
    <source>
        <dbReference type="EMBL" id="UPQ79846.1"/>
    </source>
</evidence>
<sequence length="136" mass="15470">MAVSEFNTKNCESISINFSISNVDAMIPGITRVYIDTPNAYSPTKPIFETPSLNTDASIPKTPKFKHYKGLLYFETFLSYKNLSNLSKEEIMKTAKKTVLNYSVFDCNDNHEEFSTSDLIDLIPSKHLVYITKKLI</sequence>
<reference evidence="1" key="1">
    <citation type="submission" date="2022-04" db="EMBL/GenBank/DDBJ databases">
        <title>Consumption of N2O by Flavobacterium azooxidireducens sp. nov. isolated from Decomposing Leaf Litter of Phragmites australis (Cav.).</title>
        <authorList>
            <person name="Behrendt U."/>
            <person name="Spanner T."/>
            <person name="Augustin J."/>
            <person name="Horn M.A."/>
            <person name="Kolb S."/>
            <person name="Ulrich A."/>
        </authorList>
    </citation>
    <scope>NUCLEOTIDE SEQUENCE</scope>
    <source>
        <strain evidence="1">IGB 4-14</strain>
    </source>
</reference>
<keyword evidence="2" id="KW-1185">Reference proteome</keyword>
<dbReference type="EMBL" id="CP096205">
    <property type="protein sequence ID" value="UPQ79846.1"/>
    <property type="molecule type" value="Genomic_DNA"/>
</dbReference>
<evidence type="ECO:0000313" key="2">
    <source>
        <dbReference type="Proteomes" id="UP000830583"/>
    </source>
</evidence>
<protein>
    <submittedName>
        <fullName evidence="1">Uncharacterized protein</fullName>
    </submittedName>
</protein>
<proteinExistence type="predicted"/>
<dbReference type="Proteomes" id="UP000830583">
    <property type="component" value="Chromosome"/>
</dbReference>
<dbReference type="RefSeq" id="WP_248435312.1">
    <property type="nucleotide sequence ID" value="NZ_CP096205.1"/>
</dbReference>